<dbReference type="EMBL" id="CAXAMN010024806">
    <property type="protein sequence ID" value="CAK9090105.1"/>
    <property type="molecule type" value="Genomic_DNA"/>
</dbReference>
<name>A0ABP0QPA6_9DINO</name>
<accession>A0ABP0QPA6</accession>
<organism evidence="1 2">
    <name type="scientific">Durusdinium trenchii</name>
    <dbReference type="NCBI Taxonomy" id="1381693"/>
    <lineage>
        <taxon>Eukaryota</taxon>
        <taxon>Sar</taxon>
        <taxon>Alveolata</taxon>
        <taxon>Dinophyceae</taxon>
        <taxon>Suessiales</taxon>
        <taxon>Symbiodiniaceae</taxon>
        <taxon>Durusdinium</taxon>
    </lineage>
</organism>
<protein>
    <submittedName>
        <fullName evidence="1">Uncharacterized protein</fullName>
    </submittedName>
</protein>
<dbReference type="InterPro" id="IPR036865">
    <property type="entry name" value="CRAL-TRIO_dom_sf"/>
</dbReference>
<evidence type="ECO:0000313" key="2">
    <source>
        <dbReference type="Proteomes" id="UP001642484"/>
    </source>
</evidence>
<dbReference type="Gene3D" id="3.40.525.10">
    <property type="entry name" value="CRAL-TRIO lipid binding domain"/>
    <property type="match status" value="1"/>
</dbReference>
<sequence length="539" mass="59486">MCHIAHRSAAGKNASFNLLPAIHLLAERSPNWYGSAFDVIPSNEASTVAAAPVGTWWQTWGPIFPIYTYEDVANSQTTVVMRRKLLRLGQSHVIQRCDGEGPVIYFTEGMNFFSNRVRKILGRAAETQQGFQSITFRGVESRKELASSVLQERHFHGKFDLWLVQNHKKDLILPDYVASATTLLYAFFTLHQDRRKVMSHEHEDLGVLMCVGLWPCGKRPEHHDNPHFLAAAKRLNASDAEFQAATWAETVGHLRALAPPAAQDVTAKKRDRKASGKDVQGDGLQAYEVLLAAPACGMGSLQLEFFEQLGANAEVLGPGRSTSSPSAIFVLGSLTILAAAKATSRRSALIRRRAEEIEDWSLEFISKKYAPEVAKIRELCKELPEDYDDIKLMRYAMQHPGKPEDAAANVKEVLAWRQGEGAQLCEAAAKAIEKAQEGGGWDNAPVLAAAPYADKISKYITPSQMVVVSTKVGDLVTCIRASTIDSEALMKEVSEEEMTEFFIYAREVNSAIAELRTRVDSLVNLSSEKAESVKQGALL</sequence>
<comment type="caution">
    <text evidence="1">The sequence shown here is derived from an EMBL/GenBank/DDBJ whole genome shotgun (WGS) entry which is preliminary data.</text>
</comment>
<keyword evidence="2" id="KW-1185">Reference proteome</keyword>
<dbReference type="Proteomes" id="UP001642484">
    <property type="component" value="Unassembled WGS sequence"/>
</dbReference>
<gene>
    <name evidence="1" type="ORF">CCMP2556_LOCUS43320</name>
</gene>
<reference evidence="1 2" key="1">
    <citation type="submission" date="2024-02" db="EMBL/GenBank/DDBJ databases">
        <authorList>
            <person name="Chen Y."/>
            <person name="Shah S."/>
            <person name="Dougan E. K."/>
            <person name="Thang M."/>
            <person name="Chan C."/>
        </authorList>
    </citation>
    <scope>NUCLEOTIDE SEQUENCE [LARGE SCALE GENOMIC DNA]</scope>
</reference>
<proteinExistence type="predicted"/>
<evidence type="ECO:0000313" key="1">
    <source>
        <dbReference type="EMBL" id="CAK9090105.1"/>
    </source>
</evidence>